<evidence type="ECO:0000313" key="1">
    <source>
        <dbReference type="EMBL" id="GEA38809.1"/>
    </source>
</evidence>
<name>A0A829W2R7_9FIRM</name>
<gene>
    <name evidence="1" type="ORF">Ccl03g_45220</name>
    <name evidence="2" type="ORF">Ccl03g_48670</name>
</gene>
<dbReference type="AlphaFoldDB" id="A0A829W2R7"/>
<dbReference type="Proteomes" id="UP000315200">
    <property type="component" value="Unassembled WGS sequence"/>
</dbReference>
<dbReference type="EMBL" id="BJLB01000001">
    <property type="protein sequence ID" value="GEA38809.1"/>
    <property type="molecule type" value="Genomic_DNA"/>
</dbReference>
<organism evidence="1 3">
    <name type="scientific">Enterocloster clostridioformis</name>
    <dbReference type="NCBI Taxonomy" id="1531"/>
    <lineage>
        <taxon>Bacteria</taxon>
        <taxon>Bacillati</taxon>
        <taxon>Bacillota</taxon>
        <taxon>Clostridia</taxon>
        <taxon>Lachnospirales</taxon>
        <taxon>Lachnospiraceae</taxon>
        <taxon>Enterocloster</taxon>
    </lineage>
</organism>
<proteinExistence type="predicted"/>
<reference evidence="1 3" key="1">
    <citation type="submission" date="2019-06" db="EMBL/GenBank/DDBJ databases">
        <title>Draft genome sequence of [Clostridium] clostridioforme NBRC 113352.</title>
        <authorList>
            <person name="Miura T."/>
            <person name="Furukawa M."/>
            <person name="Shimamura M."/>
            <person name="Ohyama Y."/>
            <person name="Yamazoe A."/>
            <person name="Kawasaki H."/>
        </authorList>
    </citation>
    <scope>NUCLEOTIDE SEQUENCE [LARGE SCALE GENOMIC DNA]</scope>
    <source>
        <strain evidence="1 3">NBRC 113352</strain>
    </source>
</reference>
<evidence type="ECO:0000313" key="3">
    <source>
        <dbReference type="Proteomes" id="UP000315200"/>
    </source>
</evidence>
<dbReference type="EMBL" id="BJLB01000001">
    <property type="protein sequence ID" value="GEA39154.1"/>
    <property type="molecule type" value="Genomic_DNA"/>
</dbReference>
<evidence type="ECO:0008006" key="4">
    <source>
        <dbReference type="Google" id="ProtNLM"/>
    </source>
</evidence>
<evidence type="ECO:0000313" key="2">
    <source>
        <dbReference type="EMBL" id="GEA39154.1"/>
    </source>
</evidence>
<dbReference type="RefSeq" id="WP_141267797.1">
    <property type="nucleotide sequence ID" value="NZ_BJLB01000001.1"/>
</dbReference>
<dbReference type="GeneID" id="97208064"/>
<sequence length="109" mass="11869">MRAEEESVINVLKKIIRVGTVQTYYPDKNAARVKFDDKGGIISAPLKVIRRPRSIVPGRSDQEGGKTAIAEGHSHAAYVTDWVPQVNDMVVCIYVPGGDGDGFILGKVM</sequence>
<protein>
    <recommendedName>
        <fullName evidence="4">Phage protein Gp138 N-terminal domain-containing protein</fullName>
    </recommendedName>
</protein>
<accession>A0A829W2R7</accession>
<comment type="caution">
    <text evidence="1">The sequence shown here is derived from an EMBL/GenBank/DDBJ whole genome shotgun (WGS) entry which is preliminary data.</text>
</comment>